<dbReference type="GO" id="GO:0032259">
    <property type="term" value="P:methylation"/>
    <property type="evidence" value="ECO:0007669"/>
    <property type="project" value="UniProtKB-KW"/>
</dbReference>
<name>A0A3A9Z6D5_9ACTN</name>
<dbReference type="PANTHER" id="PTHR34203:SF15">
    <property type="entry name" value="SLL1173 PROTEIN"/>
    <property type="match status" value="1"/>
</dbReference>
<evidence type="ECO:0000259" key="1">
    <source>
        <dbReference type="Pfam" id="PF05050"/>
    </source>
</evidence>
<organism evidence="2 3">
    <name type="scientific">Streptomyces hoynatensis</name>
    <dbReference type="NCBI Taxonomy" id="1141874"/>
    <lineage>
        <taxon>Bacteria</taxon>
        <taxon>Bacillati</taxon>
        <taxon>Actinomycetota</taxon>
        <taxon>Actinomycetes</taxon>
        <taxon>Kitasatosporales</taxon>
        <taxon>Streptomycetaceae</taxon>
        <taxon>Streptomyces</taxon>
    </lineage>
</organism>
<proteinExistence type="predicted"/>
<sequence>MYEHGCYDSFSLPDDPFVLDVGANIGMFSLYTKQRYPTAEIIAFEPIPVTRDILRRNIALHGLTGITVEDCALGEKAENDVVFTHYPRLPGNSTRYPEQKQLQIDVCLRLYPEDDTIEQHQGYEVHVPVDRLSRRLPAGRRVDLLKVDVEGAEYEVLLGIDAADWPRIDRLIVEVQDLDGRLDLICGFLRDKGYRTEVGPSPMVEEEILTFLVTAVREGL</sequence>
<dbReference type="InterPro" id="IPR052514">
    <property type="entry name" value="SAM-dependent_MTase"/>
</dbReference>
<keyword evidence="2" id="KW-0808">Transferase</keyword>
<dbReference type="InterPro" id="IPR006342">
    <property type="entry name" value="FkbM_mtfrase"/>
</dbReference>
<keyword evidence="3" id="KW-1185">Reference proteome</keyword>
<accession>A0A3A9Z6D5</accession>
<dbReference type="NCBIfam" id="TIGR01444">
    <property type="entry name" value="fkbM_fam"/>
    <property type="match status" value="1"/>
</dbReference>
<reference evidence="2 3" key="1">
    <citation type="journal article" date="2014" name="Int. J. Syst. Evol. Microbiol.">
        <title>Streptomyces hoynatensis sp. nov., isolated from deep marine sediment.</title>
        <authorList>
            <person name="Veyisoglu A."/>
            <person name="Sahin N."/>
        </authorList>
    </citation>
    <scope>NUCLEOTIDE SEQUENCE [LARGE SCALE GENOMIC DNA]</scope>
    <source>
        <strain evidence="2 3">KCTC 29097</strain>
    </source>
</reference>
<dbReference type="Pfam" id="PF05050">
    <property type="entry name" value="Methyltransf_21"/>
    <property type="match status" value="1"/>
</dbReference>
<dbReference type="EMBL" id="RBAL01000004">
    <property type="protein sequence ID" value="RKN44032.1"/>
    <property type="molecule type" value="Genomic_DNA"/>
</dbReference>
<keyword evidence="2" id="KW-0489">Methyltransferase</keyword>
<protein>
    <submittedName>
        <fullName evidence="2">FkbM family methyltransferase</fullName>
    </submittedName>
</protein>
<dbReference type="GO" id="GO:0008168">
    <property type="term" value="F:methyltransferase activity"/>
    <property type="evidence" value="ECO:0007669"/>
    <property type="project" value="UniProtKB-KW"/>
</dbReference>
<dbReference type="AlphaFoldDB" id="A0A3A9Z6D5"/>
<gene>
    <name evidence="2" type="ORF">D7294_10200</name>
</gene>
<dbReference type="PANTHER" id="PTHR34203">
    <property type="entry name" value="METHYLTRANSFERASE, FKBM FAMILY PROTEIN"/>
    <property type="match status" value="1"/>
</dbReference>
<feature type="domain" description="Methyltransferase FkbM" evidence="1">
    <location>
        <begin position="20"/>
        <end position="195"/>
    </location>
</feature>
<dbReference type="InterPro" id="IPR029063">
    <property type="entry name" value="SAM-dependent_MTases_sf"/>
</dbReference>
<evidence type="ECO:0000313" key="2">
    <source>
        <dbReference type="EMBL" id="RKN44032.1"/>
    </source>
</evidence>
<dbReference type="Gene3D" id="3.40.50.150">
    <property type="entry name" value="Vaccinia Virus protein VP39"/>
    <property type="match status" value="1"/>
</dbReference>
<evidence type="ECO:0000313" key="3">
    <source>
        <dbReference type="Proteomes" id="UP000272474"/>
    </source>
</evidence>
<dbReference type="SUPFAM" id="SSF53335">
    <property type="entry name" value="S-adenosyl-L-methionine-dependent methyltransferases"/>
    <property type="match status" value="1"/>
</dbReference>
<comment type="caution">
    <text evidence="2">The sequence shown here is derived from an EMBL/GenBank/DDBJ whole genome shotgun (WGS) entry which is preliminary data.</text>
</comment>
<dbReference type="Proteomes" id="UP000272474">
    <property type="component" value="Unassembled WGS sequence"/>
</dbReference>